<dbReference type="InterPro" id="IPR038731">
    <property type="entry name" value="RgtA/B/C-like"/>
</dbReference>
<name>A0A162S159_9BACL</name>
<comment type="subcellular location">
    <subcellularLocation>
        <location evidence="1">Cell membrane</location>
        <topology evidence="1">Multi-pass membrane protein</topology>
    </subcellularLocation>
</comment>
<gene>
    <name evidence="10" type="ORF">AYW79_08300</name>
    <name evidence="11" type="ORF">B2M26_09685</name>
</gene>
<feature type="transmembrane region" description="Helical" evidence="8">
    <location>
        <begin position="92"/>
        <end position="110"/>
    </location>
</feature>
<feature type="transmembrane region" description="Helical" evidence="8">
    <location>
        <begin position="141"/>
        <end position="160"/>
    </location>
</feature>
<evidence type="ECO:0000256" key="6">
    <source>
        <dbReference type="ARBA" id="ARBA00022989"/>
    </source>
</evidence>
<dbReference type="RefSeq" id="WP_067564423.1">
    <property type="nucleotide sequence ID" value="NZ_LSUQ01000021.1"/>
</dbReference>
<reference evidence="10 12" key="1">
    <citation type="submission" date="2016-02" db="EMBL/GenBank/DDBJ databases">
        <title>Draft genome sequence of Acidibacillus ferrooxidans SLC66.</title>
        <authorList>
            <person name="Oliveira G."/>
            <person name="Nancucheo I."/>
            <person name="Dall'Agnol H."/>
            <person name="Johnson B."/>
            <person name="Oliveira R."/>
            <person name="Nunes G.L."/>
            <person name="Tzotzos G."/>
            <person name="Orellana S.C."/>
            <person name="Salim A.C."/>
            <person name="Araujo F.M."/>
        </authorList>
    </citation>
    <scope>NUCLEOTIDE SEQUENCE [LARGE SCALE GENOMIC DNA]</scope>
    <source>
        <strain evidence="10 12">SLC66</strain>
    </source>
</reference>
<feature type="domain" description="Glycosyltransferase RgtA/B/C/D-like" evidence="9">
    <location>
        <begin position="66"/>
        <end position="223"/>
    </location>
</feature>
<dbReference type="GO" id="GO:0016763">
    <property type="term" value="F:pentosyltransferase activity"/>
    <property type="evidence" value="ECO:0007669"/>
    <property type="project" value="TreeGrafter"/>
</dbReference>
<keyword evidence="6 8" id="KW-1133">Transmembrane helix</keyword>
<accession>A0A162S159</accession>
<evidence type="ECO:0000256" key="2">
    <source>
        <dbReference type="ARBA" id="ARBA00022475"/>
    </source>
</evidence>
<evidence type="ECO:0000313" key="11">
    <source>
        <dbReference type="EMBL" id="OPG15868.1"/>
    </source>
</evidence>
<evidence type="ECO:0000256" key="7">
    <source>
        <dbReference type="ARBA" id="ARBA00023136"/>
    </source>
</evidence>
<dbReference type="STRING" id="1765683.B2M26_09685"/>
<dbReference type="PANTHER" id="PTHR33908">
    <property type="entry name" value="MANNOSYLTRANSFERASE YKCB-RELATED"/>
    <property type="match status" value="1"/>
</dbReference>
<dbReference type="InterPro" id="IPR050297">
    <property type="entry name" value="LipidA_mod_glycosyltrf_83"/>
</dbReference>
<evidence type="ECO:0000256" key="3">
    <source>
        <dbReference type="ARBA" id="ARBA00022676"/>
    </source>
</evidence>
<dbReference type="Proteomes" id="UP000077421">
    <property type="component" value="Unassembled WGS sequence"/>
</dbReference>
<keyword evidence="4" id="KW-0808">Transferase</keyword>
<evidence type="ECO:0000313" key="12">
    <source>
        <dbReference type="Proteomes" id="UP000077421"/>
    </source>
</evidence>
<feature type="transmembrane region" description="Helical" evidence="8">
    <location>
        <begin position="371"/>
        <end position="388"/>
    </location>
</feature>
<sequence>MRNRGIANHGGLLWLLLLNLVLRFGFLAWMHPPQSEDFAWYFYHAVDLAKGLGYRRATGGYTAYWPIGYPFFLSLIYRVFPQTVWVGLITNALLSVGIVALTYVLAFRIFARKGVALAAAALYTALPSQIQWNAVLGSEELFTILLMIFLAIFTIPASAMRRPWVAYGSAGVVLGVACDVRPIPLLFPFMAWGIAVIWRRVQWRFYSRVLIYVLAGMAFAILPVTLRNWIAMHHLILISTNGGVNLWQGIYANKGFYWLWNPAQNPLLAAHGNEIKENAIGMNAFFRYLFHHPLNFFENGLYKIRNLYASDQNAVHYTFLAQLPHVPFPVIENWRRFDTYAYYGFMIFALIGFFVRRNLSAAAKFALQMVILYLFYDTVIFLAFPAWSRFRYPMMPMFALFAGSGWIGVGEWFHRMMHRKNTGSKGAGE</sequence>
<feature type="transmembrane region" description="Helical" evidence="8">
    <location>
        <begin position="180"/>
        <end position="198"/>
    </location>
</feature>
<evidence type="ECO:0000313" key="10">
    <source>
        <dbReference type="EMBL" id="OAG93852.1"/>
    </source>
</evidence>
<comment type="caution">
    <text evidence="11">The sequence shown here is derived from an EMBL/GenBank/DDBJ whole genome shotgun (WGS) entry which is preliminary data.</text>
</comment>
<keyword evidence="3" id="KW-0328">Glycosyltransferase</keyword>
<dbReference type="GO" id="GO:0005886">
    <property type="term" value="C:plasma membrane"/>
    <property type="evidence" value="ECO:0007669"/>
    <property type="project" value="UniProtKB-SubCell"/>
</dbReference>
<protein>
    <recommendedName>
        <fullName evidence="9">Glycosyltransferase RgtA/B/C/D-like domain-containing protein</fullName>
    </recommendedName>
</protein>
<dbReference type="Proteomes" id="UP000190229">
    <property type="component" value="Unassembled WGS sequence"/>
</dbReference>
<evidence type="ECO:0000313" key="13">
    <source>
        <dbReference type="Proteomes" id="UP000190229"/>
    </source>
</evidence>
<keyword evidence="13" id="KW-1185">Reference proteome</keyword>
<dbReference type="OrthoDB" id="136232at2"/>
<dbReference type="EMBL" id="MWPS01000026">
    <property type="protein sequence ID" value="OPG15868.1"/>
    <property type="molecule type" value="Genomic_DNA"/>
</dbReference>
<organism evidence="11 13">
    <name type="scientific">Ferroacidibacillus organovorans</name>
    <dbReference type="NCBI Taxonomy" id="1765683"/>
    <lineage>
        <taxon>Bacteria</taxon>
        <taxon>Bacillati</taxon>
        <taxon>Bacillota</taxon>
        <taxon>Bacilli</taxon>
        <taxon>Bacillales</taxon>
        <taxon>Alicyclobacillaceae</taxon>
        <taxon>Ferroacidibacillus</taxon>
    </lineage>
</organism>
<evidence type="ECO:0000256" key="8">
    <source>
        <dbReference type="SAM" id="Phobius"/>
    </source>
</evidence>
<dbReference type="PANTHER" id="PTHR33908:SF11">
    <property type="entry name" value="MEMBRANE PROTEIN"/>
    <property type="match status" value="1"/>
</dbReference>
<evidence type="ECO:0000259" key="9">
    <source>
        <dbReference type="Pfam" id="PF13231"/>
    </source>
</evidence>
<feature type="transmembrane region" description="Helical" evidence="8">
    <location>
        <begin position="394"/>
        <end position="413"/>
    </location>
</feature>
<keyword evidence="2" id="KW-1003">Cell membrane</keyword>
<reference evidence="11 13" key="2">
    <citation type="submission" date="2017-02" db="EMBL/GenBank/DDBJ databases">
        <title>Draft genome of Acidibacillus ferrooxidans Huett2.</title>
        <authorList>
            <person name="Schopf S."/>
        </authorList>
    </citation>
    <scope>NUCLEOTIDE SEQUENCE [LARGE SCALE GENOMIC DNA]</scope>
    <source>
        <strain evidence="11 13">Huett2</strain>
    </source>
</reference>
<dbReference type="GO" id="GO:0009103">
    <property type="term" value="P:lipopolysaccharide biosynthetic process"/>
    <property type="evidence" value="ECO:0007669"/>
    <property type="project" value="UniProtKB-ARBA"/>
</dbReference>
<feature type="transmembrane region" description="Helical" evidence="8">
    <location>
        <begin position="12"/>
        <end position="31"/>
    </location>
</feature>
<keyword evidence="7 8" id="KW-0472">Membrane</keyword>
<evidence type="ECO:0000256" key="4">
    <source>
        <dbReference type="ARBA" id="ARBA00022679"/>
    </source>
</evidence>
<dbReference type="AlphaFoldDB" id="A0A162S159"/>
<feature type="transmembrane region" description="Helical" evidence="8">
    <location>
        <begin position="210"/>
        <end position="230"/>
    </location>
</feature>
<evidence type="ECO:0000256" key="5">
    <source>
        <dbReference type="ARBA" id="ARBA00022692"/>
    </source>
</evidence>
<proteinExistence type="predicted"/>
<feature type="transmembrane region" description="Helical" evidence="8">
    <location>
        <begin position="340"/>
        <end position="359"/>
    </location>
</feature>
<dbReference type="Pfam" id="PF13231">
    <property type="entry name" value="PMT_2"/>
    <property type="match status" value="1"/>
</dbReference>
<feature type="transmembrane region" description="Helical" evidence="8">
    <location>
        <begin position="63"/>
        <end position="80"/>
    </location>
</feature>
<dbReference type="EMBL" id="LSUQ01000021">
    <property type="protein sequence ID" value="OAG93852.1"/>
    <property type="molecule type" value="Genomic_DNA"/>
</dbReference>
<evidence type="ECO:0000256" key="1">
    <source>
        <dbReference type="ARBA" id="ARBA00004651"/>
    </source>
</evidence>
<keyword evidence="5 8" id="KW-0812">Transmembrane</keyword>
<feature type="transmembrane region" description="Helical" evidence="8">
    <location>
        <begin position="116"/>
        <end position="134"/>
    </location>
</feature>